<dbReference type="EMBL" id="CAJVQC010008127">
    <property type="protein sequence ID" value="CAG8588551.1"/>
    <property type="molecule type" value="Genomic_DNA"/>
</dbReference>
<dbReference type="Proteomes" id="UP000789920">
    <property type="component" value="Unassembled WGS sequence"/>
</dbReference>
<organism evidence="1 2">
    <name type="scientific">Racocetra persica</name>
    <dbReference type="NCBI Taxonomy" id="160502"/>
    <lineage>
        <taxon>Eukaryota</taxon>
        <taxon>Fungi</taxon>
        <taxon>Fungi incertae sedis</taxon>
        <taxon>Mucoromycota</taxon>
        <taxon>Glomeromycotina</taxon>
        <taxon>Glomeromycetes</taxon>
        <taxon>Diversisporales</taxon>
        <taxon>Gigasporaceae</taxon>
        <taxon>Racocetra</taxon>
    </lineage>
</organism>
<protein>
    <submittedName>
        <fullName evidence="1">30417_t:CDS:1</fullName>
    </submittedName>
</protein>
<reference evidence="1" key="1">
    <citation type="submission" date="2021-06" db="EMBL/GenBank/DDBJ databases">
        <authorList>
            <person name="Kallberg Y."/>
            <person name="Tangrot J."/>
            <person name="Rosling A."/>
        </authorList>
    </citation>
    <scope>NUCLEOTIDE SEQUENCE</scope>
    <source>
        <strain evidence="1">MA461A</strain>
    </source>
</reference>
<keyword evidence="2" id="KW-1185">Reference proteome</keyword>
<evidence type="ECO:0000313" key="2">
    <source>
        <dbReference type="Proteomes" id="UP000789920"/>
    </source>
</evidence>
<feature type="non-terminal residue" evidence="1">
    <location>
        <position position="1"/>
    </location>
</feature>
<comment type="caution">
    <text evidence="1">The sequence shown here is derived from an EMBL/GenBank/DDBJ whole genome shotgun (WGS) entry which is preliminary data.</text>
</comment>
<proteinExistence type="predicted"/>
<accession>A0ACA9MIM3</accession>
<name>A0ACA9MIM3_9GLOM</name>
<sequence length="317" mass="36486">VTIDYEKKTTVICSLKELLKKLPKKSPKKPPKASSAINSITKFFNLIRNVKALIVETIATLVIDIFIAHISVNASLRMADKDKLVIKNYHTSIMIIKPENDLKNAYAYYKVSLYCAHLTLVIYCLFTAKWCFLTISKVDPTMLYDIIPWSLLLPLCTFFTIFIGARTLLNNAIILDCIIHILQILYILHQLLCLPFSSIKCNKLALSQTAQEGIEILSLQNFGLQILNVIDVISLLITVIVLMLLIYWWIVAFHRLDKSSRDSVESLKELKWHLEYVPAAEFEYEDCEDMYGNYLEKDLEEHAKKSPFLMYIPNLKT</sequence>
<evidence type="ECO:0000313" key="1">
    <source>
        <dbReference type="EMBL" id="CAG8588551.1"/>
    </source>
</evidence>
<gene>
    <name evidence="1" type="ORF">RPERSI_LOCUS5441</name>
</gene>